<feature type="chain" id="PRO_5020448141" evidence="2">
    <location>
        <begin position="21"/>
        <end position="230"/>
    </location>
</feature>
<keyword evidence="4" id="KW-1185">Reference proteome</keyword>
<dbReference type="STRING" id="92696.A0A4R0RDT5"/>
<protein>
    <submittedName>
        <fullName evidence="3">Uncharacterized protein</fullName>
    </submittedName>
</protein>
<organism evidence="3 4">
    <name type="scientific">Steccherinum ochraceum</name>
    <dbReference type="NCBI Taxonomy" id="92696"/>
    <lineage>
        <taxon>Eukaryota</taxon>
        <taxon>Fungi</taxon>
        <taxon>Dikarya</taxon>
        <taxon>Basidiomycota</taxon>
        <taxon>Agaricomycotina</taxon>
        <taxon>Agaricomycetes</taxon>
        <taxon>Polyporales</taxon>
        <taxon>Steccherinaceae</taxon>
        <taxon>Steccherinum</taxon>
    </lineage>
</organism>
<evidence type="ECO:0000313" key="4">
    <source>
        <dbReference type="Proteomes" id="UP000292702"/>
    </source>
</evidence>
<gene>
    <name evidence="3" type="ORF">EIP91_001556</name>
</gene>
<dbReference type="EMBL" id="RWJN01000140">
    <property type="protein sequence ID" value="TCD66310.1"/>
    <property type="molecule type" value="Genomic_DNA"/>
</dbReference>
<feature type="region of interest" description="Disordered" evidence="1">
    <location>
        <begin position="72"/>
        <end position="230"/>
    </location>
</feature>
<evidence type="ECO:0000313" key="3">
    <source>
        <dbReference type="EMBL" id="TCD66310.1"/>
    </source>
</evidence>
<proteinExistence type="predicted"/>
<keyword evidence="2" id="KW-0732">Signal</keyword>
<feature type="compositionally biased region" description="Low complexity" evidence="1">
    <location>
        <begin position="99"/>
        <end position="135"/>
    </location>
</feature>
<accession>A0A4R0RDT5</accession>
<feature type="compositionally biased region" description="Pro residues" evidence="1">
    <location>
        <begin position="153"/>
        <end position="166"/>
    </location>
</feature>
<name>A0A4R0RDT5_9APHY</name>
<sequence>MRFSAILANVLAVTVSSVMAIPLRTHEARGFDLLAHDRDLVVARDVFQGISARELGALETRGIFPFKRAKLSNPFKKKPKPGANSAGNTGDAGGGAGPSGSAAPAGNAAPAAGGNAAHTGNAPPAANANSRAPSPSRAPPPYQPTDPNHPNTPSVPRPQTPPPGYRPPSQGFPPTYDSTRPRPQDLDSPAGSDAGGWRPPSAGSSVGSQLPEHGRPRPGAPDHSNPFDSD</sequence>
<feature type="signal peptide" evidence="2">
    <location>
        <begin position="1"/>
        <end position="20"/>
    </location>
</feature>
<evidence type="ECO:0000256" key="1">
    <source>
        <dbReference type="SAM" id="MobiDB-lite"/>
    </source>
</evidence>
<reference evidence="3 4" key="1">
    <citation type="submission" date="2018-11" db="EMBL/GenBank/DDBJ databases">
        <title>Genome assembly of Steccherinum ochraceum LE-BIN_3174, the white-rot fungus of the Steccherinaceae family (The Residual Polyporoid clade, Polyporales, Basidiomycota).</title>
        <authorList>
            <person name="Fedorova T.V."/>
            <person name="Glazunova O.A."/>
            <person name="Landesman E.O."/>
            <person name="Moiseenko K.V."/>
            <person name="Psurtseva N.V."/>
            <person name="Savinova O.S."/>
            <person name="Shakhova N.V."/>
            <person name="Tyazhelova T.V."/>
            <person name="Vasina D.V."/>
        </authorList>
    </citation>
    <scope>NUCLEOTIDE SEQUENCE [LARGE SCALE GENOMIC DNA]</scope>
    <source>
        <strain evidence="3 4">LE-BIN_3174</strain>
    </source>
</reference>
<dbReference type="AlphaFoldDB" id="A0A4R0RDT5"/>
<dbReference type="Proteomes" id="UP000292702">
    <property type="component" value="Unassembled WGS sequence"/>
</dbReference>
<comment type="caution">
    <text evidence="3">The sequence shown here is derived from an EMBL/GenBank/DDBJ whole genome shotgun (WGS) entry which is preliminary data.</text>
</comment>
<evidence type="ECO:0000256" key="2">
    <source>
        <dbReference type="SAM" id="SignalP"/>
    </source>
</evidence>